<dbReference type="Pfam" id="PF07744">
    <property type="entry name" value="SPOC"/>
    <property type="match status" value="1"/>
</dbReference>
<accession>A0ABD3UGQ9</accession>
<dbReference type="EMBL" id="JBJXBP010000001">
    <property type="protein sequence ID" value="KAL3848672.1"/>
    <property type="molecule type" value="Genomic_DNA"/>
</dbReference>
<feature type="compositionally biased region" description="Low complexity" evidence="5">
    <location>
        <begin position="136"/>
        <end position="150"/>
    </location>
</feature>
<feature type="compositionally biased region" description="Basic and acidic residues" evidence="5">
    <location>
        <begin position="267"/>
        <end position="279"/>
    </location>
</feature>
<proteinExistence type="predicted"/>
<dbReference type="Pfam" id="PF00076">
    <property type="entry name" value="RRM_1"/>
    <property type="match status" value="2"/>
</dbReference>
<keyword evidence="8" id="KW-1185">Reference proteome</keyword>
<dbReference type="CDD" id="cd21546">
    <property type="entry name" value="SPOC_FPA-like"/>
    <property type="match status" value="1"/>
</dbReference>
<evidence type="ECO:0000256" key="3">
    <source>
        <dbReference type="ARBA" id="ARBA00023242"/>
    </source>
</evidence>
<dbReference type="InterPro" id="IPR035979">
    <property type="entry name" value="RBD_domain_sf"/>
</dbReference>
<feature type="compositionally biased region" description="Basic and acidic residues" evidence="5">
    <location>
        <begin position="103"/>
        <end position="123"/>
    </location>
</feature>
<keyword evidence="3" id="KW-0539">Nucleus</keyword>
<evidence type="ECO:0000256" key="1">
    <source>
        <dbReference type="ARBA" id="ARBA00004123"/>
    </source>
</evidence>
<dbReference type="CDD" id="cd00590">
    <property type="entry name" value="RRM_SF"/>
    <property type="match status" value="1"/>
</dbReference>
<comment type="subcellular location">
    <subcellularLocation>
        <location evidence="1">Nucleus</location>
    </subcellularLocation>
</comment>
<dbReference type="InterPro" id="IPR000504">
    <property type="entry name" value="RRM_dom"/>
</dbReference>
<feature type="region of interest" description="Disordered" evidence="5">
    <location>
        <begin position="1"/>
        <end position="34"/>
    </location>
</feature>
<evidence type="ECO:0000256" key="5">
    <source>
        <dbReference type="SAM" id="MobiDB-lite"/>
    </source>
</evidence>
<dbReference type="GO" id="GO:0005634">
    <property type="term" value="C:nucleus"/>
    <property type="evidence" value="ECO:0007669"/>
    <property type="project" value="UniProtKB-SubCell"/>
</dbReference>
<feature type="region of interest" description="Disordered" evidence="5">
    <location>
        <begin position="233"/>
        <end position="294"/>
    </location>
</feature>
<feature type="compositionally biased region" description="Basic and acidic residues" evidence="5">
    <location>
        <begin position="1"/>
        <end position="23"/>
    </location>
</feature>
<dbReference type="FunFam" id="3.30.70.330:FF:000522">
    <property type="entry name" value="RNA recognition motif (RRM)-containing protein"/>
    <property type="match status" value="1"/>
</dbReference>
<organism evidence="7 8">
    <name type="scientific">Penstemon smallii</name>
    <dbReference type="NCBI Taxonomy" id="265156"/>
    <lineage>
        <taxon>Eukaryota</taxon>
        <taxon>Viridiplantae</taxon>
        <taxon>Streptophyta</taxon>
        <taxon>Embryophyta</taxon>
        <taxon>Tracheophyta</taxon>
        <taxon>Spermatophyta</taxon>
        <taxon>Magnoliopsida</taxon>
        <taxon>eudicotyledons</taxon>
        <taxon>Gunneridae</taxon>
        <taxon>Pentapetalae</taxon>
        <taxon>asterids</taxon>
        <taxon>lamiids</taxon>
        <taxon>Lamiales</taxon>
        <taxon>Plantaginaceae</taxon>
        <taxon>Cheloneae</taxon>
        <taxon>Penstemon</taxon>
    </lineage>
</organism>
<feature type="region of interest" description="Disordered" evidence="5">
    <location>
        <begin position="714"/>
        <end position="788"/>
    </location>
</feature>
<feature type="domain" description="RRM" evidence="6">
    <location>
        <begin position="33"/>
        <end position="105"/>
    </location>
</feature>
<feature type="compositionally biased region" description="Polar residues" evidence="5">
    <location>
        <begin position="723"/>
        <end position="775"/>
    </location>
</feature>
<dbReference type="Gene3D" id="3.30.70.330">
    <property type="match status" value="2"/>
</dbReference>
<protein>
    <recommendedName>
        <fullName evidence="6">RRM domain-containing protein</fullName>
    </recommendedName>
</protein>
<gene>
    <name evidence="7" type="ORF">ACJIZ3_010554</name>
</gene>
<dbReference type="Proteomes" id="UP001634393">
    <property type="component" value="Unassembled WGS sequence"/>
</dbReference>
<dbReference type="GO" id="GO:0003723">
    <property type="term" value="F:RNA binding"/>
    <property type="evidence" value="ECO:0007669"/>
    <property type="project" value="UniProtKB-UniRule"/>
</dbReference>
<evidence type="ECO:0000313" key="7">
    <source>
        <dbReference type="EMBL" id="KAL3848672.1"/>
    </source>
</evidence>
<comment type="caution">
    <text evidence="7">The sequence shown here is derived from an EMBL/GenBank/DDBJ whole genome shotgun (WGS) entry which is preliminary data.</text>
</comment>
<dbReference type="AlphaFoldDB" id="A0ABD3UGQ9"/>
<evidence type="ECO:0000256" key="4">
    <source>
        <dbReference type="PROSITE-ProRule" id="PRU00176"/>
    </source>
</evidence>
<evidence type="ECO:0000313" key="8">
    <source>
        <dbReference type="Proteomes" id="UP001634393"/>
    </source>
</evidence>
<evidence type="ECO:0000259" key="6">
    <source>
        <dbReference type="PROSITE" id="PS50102"/>
    </source>
</evidence>
<dbReference type="SUPFAM" id="SSF54928">
    <property type="entry name" value="RNA-binding domain, RBD"/>
    <property type="match status" value="2"/>
</dbReference>
<dbReference type="PROSITE" id="PS50102">
    <property type="entry name" value="RRM"/>
    <property type="match status" value="2"/>
</dbReference>
<dbReference type="InterPro" id="IPR012921">
    <property type="entry name" value="SPOC_C"/>
</dbReference>
<feature type="region of interest" description="Disordered" evidence="5">
    <location>
        <begin position="417"/>
        <end position="438"/>
    </location>
</feature>
<dbReference type="InterPro" id="IPR012677">
    <property type="entry name" value="Nucleotide-bd_a/b_plait_sf"/>
</dbReference>
<feature type="region of interest" description="Disordered" evidence="5">
    <location>
        <begin position="568"/>
        <end position="616"/>
    </location>
</feature>
<keyword evidence="2 4" id="KW-0694">RNA-binding</keyword>
<dbReference type="SMART" id="SM00360">
    <property type="entry name" value="RRM"/>
    <property type="match status" value="2"/>
</dbReference>
<feature type="compositionally biased region" description="Polar residues" evidence="5">
    <location>
        <begin position="607"/>
        <end position="616"/>
    </location>
</feature>
<feature type="compositionally biased region" description="Basic and acidic residues" evidence="5">
    <location>
        <begin position="428"/>
        <end position="438"/>
    </location>
</feature>
<reference evidence="7 8" key="1">
    <citation type="submission" date="2024-12" db="EMBL/GenBank/DDBJ databases">
        <title>The unique morphological basis and parallel evolutionary history of personate flowers in Penstemon.</title>
        <authorList>
            <person name="Depatie T.H."/>
            <person name="Wessinger C.A."/>
        </authorList>
    </citation>
    <scope>NUCLEOTIDE SEQUENCE [LARGE SCALE GENOMIC DNA]</scope>
    <source>
        <strain evidence="7">WTNN_2</strain>
        <tissue evidence="7">Leaf</tissue>
    </source>
</reference>
<feature type="region of interest" description="Disordered" evidence="5">
    <location>
        <begin position="103"/>
        <end position="156"/>
    </location>
</feature>
<name>A0ABD3UGQ9_9LAMI</name>
<evidence type="ECO:0000256" key="2">
    <source>
        <dbReference type="ARBA" id="ARBA00022884"/>
    </source>
</evidence>
<dbReference type="PANTHER" id="PTHR23189">
    <property type="entry name" value="RNA RECOGNITION MOTIF-CONTAINING"/>
    <property type="match status" value="1"/>
</dbReference>
<sequence length="808" mass="91436">MSSREGRGRPRRDYPARSEEKSAHSRGNNPPSRHLWVGNLSHDLTESDLAHFFLRYGDLESLAFQPGRSYAFVNYKNDEEAFIAVKELQGFFVAGNPLRIEFAKAEKSSNPPRDRRDEPHPMSRDSPYNQRDSRARNSSSSSEPRQSNKSRMNDEDAEPSEVLWIGFPAQLKVDEFILRKAFSPFGEIEKITAFPGRTYAFVRYRNVIAARRAKETLHGKLFGNPRVHICFAKNESGPSNRERNYPINAPPSPRAGSYGRPGSSEYFRSDRNDLSRRSPDFIPNLDPSHRSDTRFSGNIYEHQYSPPRDVGARFREPSPLKFRPFYDDPWDLPEDVSLSHGTKKLKTDSYSPENELPEYPFSDLEKAKHVPLLNIPQSSILDNNFDPRLSGQRFKHDHLMERVDHWNPSIENFHVNSSPLLPPHDHRRLTPPDSRESSSKQVWRWEGMIAKGGTPVCRARCFPVGKQMDFILPKYIDCTARTSLEMLAEHYYQAASAWVVFFVPANDPDIGYYNEFMNFLGEKQRAAVAKLDERTTLFLVPPSDFSEKVLKVPGKLSISGVVLRLDPQSSNQNREATHPHPSFQSDAFYHKPISPSQPYLPPPPPFTNYQKPAGNLSSMHNMQSVDAQGHDYVQKPPVGPIWPIHDSHNSNLTPRNYTSQAPSTVIGSMGHHTYTAMPRQMQESTHNNYPVEVPTSRQPSLQTEQLAQLASSLLGQPSQSGGMSTTGENNNQFGYSFQASQNYGLPNNQVSSEFTQTQFGQMQQSTAPQVNQNAGQEEDAEADPQKRLQATLQLAAALLQQIQQGKGN</sequence>
<feature type="domain" description="RRM" evidence="6">
    <location>
        <begin position="161"/>
        <end position="234"/>
    </location>
</feature>